<evidence type="ECO:0000256" key="1">
    <source>
        <dbReference type="SAM" id="MobiDB-lite"/>
    </source>
</evidence>
<feature type="compositionally biased region" description="Polar residues" evidence="1">
    <location>
        <begin position="285"/>
        <end position="294"/>
    </location>
</feature>
<proteinExistence type="predicted"/>
<dbReference type="AlphaFoldDB" id="F8MLL3"/>
<feature type="compositionally biased region" description="Polar residues" evidence="1">
    <location>
        <begin position="250"/>
        <end position="277"/>
    </location>
</feature>
<accession>F8MLL3</accession>
<dbReference type="KEGG" id="nte:NEUTE1DRAFT41123"/>
<dbReference type="VEuPathDB" id="FungiDB:NEUTE1DRAFT_41123"/>
<feature type="compositionally biased region" description="Polar residues" evidence="1">
    <location>
        <begin position="57"/>
        <end position="70"/>
    </location>
</feature>
<feature type="compositionally biased region" description="Polar residues" evidence="1">
    <location>
        <begin position="401"/>
        <end position="413"/>
    </location>
</feature>
<feature type="compositionally biased region" description="Low complexity" evidence="1">
    <location>
        <begin position="423"/>
        <end position="462"/>
    </location>
</feature>
<protein>
    <submittedName>
        <fullName evidence="2">Uncharacterized protein</fullName>
    </submittedName>
</protein>
<feature type="region of interest" description="Disordered" evidence="1">
    <location>
        <begin position="1"/>
        <end position="193"/>
    </location>
</feature>
<organism evidence="2 3">
    <name type="scientific">Neurospora tetrasperma (strain FGSC 2508 / ATCC MYA-4615 / P0657)</name>
    <dbReference type="NCBI Taxonomy" id="510951"/>
    <lineage>
        <taxon>Eukaryota</taxon>
        <taxon>Fungi</taxon>
        <taxon>Dikarya</taxon>
        <taxon>Ascomycota</taxon>
        <taxon>Pezizomycotina</taxon>
        <taxon>Sordariomycetes</taxon>
        <taxon>Sordariomycetidae</taxon>
        <taxon>Sordariales</taxon>
        <taxon>Sordariaceae</taxon>
        <taxon>Neurospora</taxon>
    </lineage>
</organism>
<dbReference type="HOGENOM" id="CLU_472589_0_0_1"/>
<feature type="region of interest" description="Disordered" evidence="1">
    <location>
        <begin position="353"/>
        <end position="378"/>
    </location>
</feature>
<feature type="region of interest" description="Disordered" evidence="1">
    <location>
        <begin position="250"/>
        <end position="322"/>
    </location>
</feature>
<sequence>MLYRQLSKLAVVGERPESPKANQSRLRHPTPYSIEHYRHEGVRASKDDSPPADSPRGRSQSSTWTLTRTRAPTPHPSATKSRRRKEEKAVQWTDPLEQESPEQKSIPVPAPSKKKSAMKRSQAIQQEDEKSTQKEEDSLEDFSEAPAKQKSDDTSASQKVKPCTLRRDRRSSIPRPKRTIMTSEKPRQIVIPERPLSPLIPPAVPAPLQLSHRQTRINAIPSSTPVPAITSKTAARDFSFDHRPEVITVSSRSVQQNRPSAITRNNLSQYESTSYLQTKPKRAGTTRTRPTSPNAERGPAACVDALPGYSSPSKPKALPSSASVSSFHSAKSFWSGLSTSSSCGAIVSGPGPDLSSKPALSMLNSSSSKDKDLSKTSMVSRLSSVLPYHLEVAKRERTASGGCSKSTTSSLQLHIQEHSRDGSSSISSASKSTASSSTSYHTAKSHLSGSNNTSTSNIVTSNPSSMTASCTSMTAEYIPTVQSELWNELMNFCCSDSSSVPPEERYCDCDDCHWSNEKDVAGCSTVATVGESRKCRARRA</sequence>
<evidence type="ECO:0000313" key="3">
    <source>
        <dbReference type="Proteomes" id="UP000008065"/>
    </source>
</evidence>
<feature type="region of interest" description="Disordered" evidence="1">
    <location>
        <begin position="397"/>
        <end position="462"/>
    </location>
</feature>
<dbReference type="OrthoDB" id="10618263at2759"/>
<gene>
    <name evidence="2" type="ORF">NEUTE1DRAFT_41123</name>
</gene>
<feature type="compositionally biased region" description="Basic and acidic residues" evidence="1">
    <location>
        <begin position="35"/>
        <end position="49"/>
    </location>
</feature>
<dbReference type="Proteomes" id="UP000008065">
    <property type="component" value="Unassembled WGS sequence"/>
</dbReference>
<feature type="compositionally biased region" description="Low complexity" evidence="1">
    <location>
        <begin position="355"/>
        <end position="367"/>
    </location>
</feature>
<keyword evidence="3" id="KW-1185">Reference proteome</keyword>
<evidence type="ECO:0000313" key="2">
    <source>
        <dbReference type="EMBL" id="EGO58432.1"/>
    </source>
</evidence>
<dbReference type="RefSeq" id="XP_009850229.1">
    <property type="nucleotide sequence ID" value="XM_009851927.1"/>
</dbReference>
<reference evidence="3" key="1">
    <citation type="journal article" date="2011" name="Genetics">
        <title>Massive changes in genome architecture accompany the transition to self-fertility in the filamentous fungus Neurospora tetrasperma.</title>
        <authorList>
            <person name="Ellison C.E."/>
            <person name="Stajich J.E."/>
            <person name="Jacobson D.J."/>
            <person name="Natvig D.O."/>
            <person name="Lapidus A."/>
            <person name="Foster B."/>
            <person name="Aerts A."/>
            <person name="Riley R."/>
            <person name="Lindquist E.A."/>
            <person name="Grigoriev I.V."/>
            <person name="Taylor J.W."/>
        </authorList>
    </citation>
    <scope>NUCLEOTIDE SEQUENCE [LARGE SCALE GENOMIC DNA]</scope>
    <source>
        <strain evidence="3">FGSC 2508 / P0657</strain>
    </source>
</reference>
<name>F8MLL3_NEUT8</name>
<feature type="compositionally biased region" description="Basic and acidic residues" evidence="1">
    <location>
        <begin position="127"/>
        <end position="136"/>
    </location>
</feature>
<feature type="compositionally biased region" description="Low complexity" evidence="1">
    <location>
        <begin position="310"/>
        <end position="322"/>
    </location>
</feature>
<dbReference type="GeneID" id="20827772"/>
<dbReference type="EMBL" id="GL891304">
    <property type="protein sequence ID" value="EGO58432.1"/>
    <property type="molecule type" value="Genomic_DNA"/>
</dbReference>